<gene>
    <name evidence="1" type="ORF">SCABRO_00548</name>
</gene>
<dbReference type="Proteomes" id="UP000030652">
    <property type="component" value="Unassembled WGS sequence"/>
</dbReference>
<organism evidence="1 2">
    <name type="scientific">Candidatus Scalindua brodae</name>
    <dbReference type="NCBI Taxonomy" id="237368"/>
    <lineage>
        <taxon>Bacteria</taxon>
        <taxon>Pseudomonadati</taxon>
        <taxon>Planctomycetota</taxon>
        <taxon>Candidatus Brocadiia</taxon>
        <taxon>Candidatus Brocadiales</taxon>
        <taxon>Candidatus Scalinduaceae</taxon>
        <taxon>Candidatus Scalindua</taxon>
    </lineage>
</organism>
<dbReference type="Pfam" id="PF09903">
    <property type="entry name" value="DUF2130"/>
    <property type="match status" value="1"/>
</dbReference>
<evidence type="ECO:0000313" key="2">
    <source>
        <dbReference type="Proteomes" id="UP000030652"/>
    </source>
</evidence>
<evidence type="ECO:0000313" key="1">
    <source>
        <dbReference type="EMBL" id="KHE93682.1"/>
    </source>
</evidence>
<proteinExistence type="predicted"/>
<accession>A0A0B0EKU4</accession>
<comment type="caution">
    <text evidence="1">The sequence shown here is derived from an EMBL/GenBank/DDBJ whole genome shotgun (WGS) entry which is preliminary data.</text>
</comment>
<dbReference type="EMBL" id="JRYO01000041">
    <property type="protein sequence ID" value="KHE93682.1"/>
    <property type="molecule type" value="Genomic_DNA"/>
</dbReference>
<dbReference type="eggNOG" id="COG4487">
    <property type="taxonomic scope" value="Bacteria"/>
</dbReference>
<dbReference type="InterPro" id="IPR019219">
    <property type="entry name" value="DUF2130"/>
</dbReference>
<reference evidence="1 2" key="1">
    <citation type="submission" date="2014-10" db="EMBL/GenBank/DDBJ databases">
        <title>Draft genome of anammox bacterium scalindua brodae, obtained using differential coverage binning of sequence data from two enrichment reactors.</title>
        <authorList>
            <person name="Speth D.R."/>
            <person name="Russ L."/>
            <person name="Kartal B."/>
            <person name="Op den Camp H.J."/>
            <person name="Dutilh B.E."/>
            <person name="Jetten M.S."/>
        </authorList>
    </citation>
    <scope>NUCLEOTIDE SEQUENCE [LARGE SCALE GENOMIC DNA]</scope>
    <source>
        <strain evidence="1">RU1</strain>
    </source>
</reference>
<protein>
    <submittedName>
        <fullName evidence="1">Uncharacterized protein</fullName>
    </submittedName>
</protein>
<sequence>MKEDLEQEKRTMIRTWSKREKEIERVLHNTTGMYGDIQGFIGKSLPQIKLLEIESEEETDEIREDTL</sequence>
<dbReference type="AlphaFoldDB" id="A0A0B0EKU4"/>
<name>A0A0B0EKU4_9BACT</name>